<name>A0A7R8CXX6_LEPSM</name>
<dbReference type="SUPFAM" id="SSF55729">
    <property type="entry name" value="Acyl-CoA N-acyltransferases (Nat)"/>
    <property type="match status" value="1"/>
</dbReference>
<protein>
    <submittedName>
        <fullName evidence="3">(salmon louse) hypothetical protein</fullName>
    </submittedName>
</protein>
<sequence length="205" mass="23253">MLAAVLFIVLDLPLFLAIASAPTSFFAIYLIIYMGHWIKTIKAHNDLNNIDALYSGRKAFFVAEVINDAASHSSDDFMFANSNYEFPLDSPPPEIVGTIALNIKSDPDMGDPPTSVAWLRRMAVKPKYREKGIGSRLIDVALSHCKSKEFQAVELITSQYHDSARNLYYRKGFKMKKSYKKNLLFGSFPIEMYRLRKDLKEVSSL</sequence>
<dbReference type="InterPro" id="IPR050769">
    <property type="entry name" value="NAT_camello-type"/>
</dbReference>
<dbReference type="EMBL" id="HG994585">
    <property type="protein sequence ID" value="CAF2965536.1"/>
    <property type="molecule type" value="Genomic_DNA"/>
</dbReference>
<evidence type="ECO:0000313" key="3">
    <source>
        <dbReference type="EMBL" id="CAF2965536.1"/>
    </source>
</evidence>
<accession>A0A7R8CXX6</accession>
<reference evidence="3" key="1">
    <citation type="submission" date="2021-02" db="EMBL/GenBank/DDBJ databases">
        <authorList>
            <person name="Bekaert M."/>
        </authorList>
    </citation>
    <scope>NUCLEOTIDE SEQUENCE</scope>
    <source>
        <strain evidence="3">IoA-00</strain>
    </source>
</reference>
<organism evidence="3 4">
    <name type="scientific">Lepeophtheirus salmonis</name>
    <name type="common">Salmon louse</name>
    <name type="synonym">Caligus salmonis</name>
    <dbReference type="NCBI Taxonomy" id="72036"/>
    <lineage>
        <taxon>Eukaryota</taxon>
        <taxon>Metazoa</taxon>
        <taxon>Ecdysozoa</taxon>
        <taxon>Arthropoda</taxon>
        <taxon>Crustacea</taxon>
        <taxon>Multicrustacea</taxon>
        <taxon>Hexanauplia</taxon>
        <taxon>Copepoda</taxon>
        <taxon>Siphonostomatoida</taxon>
        <taxon>Caligidae</taxon>
        <taxon>Lepeophtheirus</taxon>
    </lineage>
</organism>
<dbReference type="PANTHER" id="PTHR13947:SF37">
    <property type="entry name" value="LD18367P"/>
    <property type="match status" value="1"/>
</dbReference>
<dbReference type="Proteomes" id="UP000675881">
    <property type="component" value="Chromosome 6"/>
</dbReference>
<dbReference type="CDD" id="cd04301">
    <property type="entry name" value="NAT_SF"/>
    <property type="match status" value="1"/>
</dbReference>
<dbReference type="PROSITE" id="PS51186">
    <property type="entry name" value="GNAT"/>
    <property type="match status" value="1"/>
</dbReference>
<proteinExistence type="predicted"/>
<keyword evidence="1" id="KW-0808">Transferase</keyword>
<keyword evidence="4" id="KW-1185">Reference proteome</keyword>
<evidence type="ECO:0000313" key="4">
    <source>
        <dbReference type="Proteomes" id="UP000675881"/>
    </source>
</evidence>
<dbReference type="GO" id="GO:0008080">
    <property type="term" value="F:N-acetyltransferase activity"/>
    <property type="evidence" value="ECO:0007669"/>
    <property type="project" value="InterPro"/>
</dbReference>
<gene>
    <name evidence="3" type="ORF">LSAA_11778</name>
</gene>
<feature type="domain" description="N-acetyltransferase" evidence="2">
    <location>
        <begin position="39"/>
        <end position="200"/>
    </location>
</feature>
<dbReference type="InterPro" id="IPR000182">
    <property type="entry name" value="GNAT_dom"/>
</dbReference>
<dbReference type="InterPro" id="IPR016181">
    <property type="entry name" value="Acyl_CoA_acyltransferase"/>
</dbReference>
<evidence type="ECO:0000256" key="1">
    <source>
        <dbReference type="ARBA" id="ARBA00022679"/>
    </source>
</evidence>
<dbReference type="AlphaFoldDB" id="A0A7R8CXX6"/>
<dbReference type="OrthoDB" id="41532at2759"/>
<dbReference type="Pfam" id="PF00583">
    <property type="entry name" value="Acetyltransf_1"/>
    <property type="match status" value="1"/>
</dbReference>
<dbReference type="Gene3D" id="3.40.630.30">
    <property type="match status" value="1"/>
</dbReference>
<dbReference type="PANTHER" id="PTHR13947">
    <property type="entry name" value="GNAT FAMILY N-ACETYLTRANSFERASE"/>
    <property type="match status" value="1"/>
</dbReference>
<evidence type="ECO:0000259" key="2">
    <source>
        <dbReference type="PROSITE" id="PS51186"/>
    </source>
</evidence>